<organism evidence="1 2">
    <name type="scientific">Kutzneria viridogrisea</name>
    <dbReference type="NCBI Taxonomy" id="47990"/>
    <lineage>
        <taxon>Bacteria</taxon>
        <taxon>Bacillati</taxon>
        <taxon>Actinomycetota</taxon>
        <taxon>Actinomycetes</taxon>
        <taxon>Pseudonocardiales</taxon>
        <taxon>Pseudonocardiaceae</taxon>
        <taxon>Kutzneria</taxon>
    </lineage>
</organism>
<comment type="caution">
    <text evidence="1">The sequence shown here is derived from an EMBL/GenBank/DDBJ whole genome shotgun (WGS) entry which is preliminary data.</text>
</comment>
<dbReference type="EMBL" id="JACJID010000002">
    <property type="protein sequence ID" value="MBA8925684.1"/>
    <property type="molecule type" value="Genomic_DNA"/>
</dbReference>
<name>A0ABR6BFN7_9PSEU</name>
<evidence type="ECO:0000313" key="1">
    <source>
        <dbReference type="EMBL" id="MBA8925684.1"/>
    </source>
</evidence>
<proteinExistence type="predicted"/>
<reference evidence="1 2" key="1">
    <citation type="submission" date="2020-08" db="EMBL/GenBank/DDBJ databases">
        <title>Genomic Encyclopedia of Archaeal and Bacterial Type Strains, Phase II (KMG-II): from individual species to whole genera.</title>
        <authorList>
            <person name="Goeker M."/>
        </authorList>
    </citation>
    <scope>NUCLEOTIDE SEQUENCE [LARGE SCALE GENOMIC DNA]</scope>
    <source>
        <strain evidence="1 2">DSM 43850</strain>
    </source>
</reference>
<accession>A0ABR6BFN7</accession>
<dbReference type="Proteomes" id="UP000517916">
    <property type="component" value="Unassembled WGS sequence"/>
</dbReference>
<gene>
    <name evidence="1" type="ORF">BC739_002883</name>
</gene>
<keyword evidence="2" id="KW-1185">Reference proteome</keyword>
<evidence type="ECO:0000313" key="2">
    <source>
        <dbReference type="Proteomes" id="UP000517916"/>
    </source>
</evidence>
<dbReference type="RefSeq" id="WP_025360350.1">
    <property type="nucleotide sequence ID" value="NZ_BAAABQ010000059.1"/>
</dbReference>
<sequence length="126" mass="13346">MDPILVTIAGALVKEAVKPAVAALVKRVRAKFGKGTAEEDVLEAALESPDNEKAVQRLANRLAEAERSDPEFGGELRELWETAKVEITLAQNTQVASSGGVNNSITGTVHGKVVQARDITGGITFH</sequence>
<protein>
    <submittedName>
        <fullName evidence="1">Uncharacterized protein</fullName>
    </submittedName>
</protein>